<evidence type="ECO:0000313" key="2">
    <source>
        <dbReference type="Proteomes" id="UP000198828"/>
    </source>
</evidence>
<dbReference type="EMBL" id="FNNG01000012">
    <property type="protein sequence ID" value="SDX51251.1"/>
    <property type="molecule type" value="Genomic_DNA"/>
</dbReference>
<proteinExistence type="predicted"/>
<dbReference type="OrthoDB" id="9789943at2"/>
<gene>
    <name evidence="1" type="ORF">SAMN05660923_02437</name>
</gene>
<accession>A0A1H3CAW0</accession>
<reference evidence="1 2" key="1">
    <citation type="submission" date="2016-10" db="EMBL/GenBank/DDBJ databases">
        <authorList>
            <person name="de Groot N.N."/>
        </authorList>
    </citation>
    <scope>NUCLEOTIDE SEQUENCE [LARGE SCALE GENOMIC DNA]</scope>
    <source>
        <strain evidence="1 2">DSM 23310</strain>
    </source>
</reference>
<evidence type="ECO:0000313" key="1">
    <source>
        <dbReference type="EMBL" id="SDX51251.1"/>
    </source>
</evidence>
<dbReference type="RefSeq" id="WP_093754076.1">
    <property type="nucleotide sequence ID" value="NZ_FNNG01000012.1"/>
</dbReference>
<protein>
    <submittedName>
        <fullName evidence="1">Uncharacterized protein</fullName>
    </submittedName>
</protein>
<dbReference type="Proteomes" id="UP000198828">
    <property type="component" value="Unassembled WGS sequence"/>
</dbReference>
<dbReference type="PANTHER" id="PTHR34351:SF2">
    <property type="entry name" value="DUF58 DOMAIN-CONTAINING PROTEIN"/>
    <property type="match status" value="1"/>
</dbReference>
<sequence length="365" mass="42385">MFWLLIGIVAITFGFNRVSMKYGFKNLHHMRTLSKSMVEIGEPFEVHTVIENRKPLPVPYLRITEKFPAALNCKGIIDEREEDGYFEFSTAMFVMPYQRVKRIYSFIGNKRGYYTFRNVSLIVGDFIGLNTFSVTKYYLQELVVLPKVLDLDENLVPYGSYYGQVSVKRWIIDDPLMNVGIREYTGNEPEKHIHWPSSLKYGNLMVKEFDFTSEYSVNIILNVECTQPFWRGIEKDEIETCISLCRGIVEELEKNKILYSFINNSYGGSGVTSYSSNYENVLNVLGKVSYGAAIKFETLIDSIINKREKFTTFIVVTPRIFDSYIESLERLKRNNKLILISLDEAKLDKLSSSIIKYVRRIVPYE</sequence>
<dbReference type="AlphaFoldDB" id="A0A1H3CAW0"/>
<keyword evidence="2" id="KW-1185">Reference proteome</keyword>
<name>A0A1H3CAW0_9FIRM</name>
<dbReference type="PANTHER" id="PTHR34351">
    <property type="entry name" value="SLR1927 PROTEIN-RELATED"/>
    <property type="match status" value="1"/>
</dbReference>
<organism evidence="1 2">
    <name type="scientific">Tepidimicrobium xylanilyticum</name>
    <dbReference type="NCBI Taxonomy" id="1123352"/>
    <lineage>
        <taxon>Bacteria</taxon>
        <taxon>Bacillati</taxon>
        <taxon>Bacillota</taxon>
        <taxon>Tissierellia</taxon>
        <taxon>Tissierellales</taxon>
        <taxon>Tepidimicrobiaceae</taxon>
        <taxon>Tepidimicrobium</taxon>
    </lineage>
</organism>